<evidence type="ECO:0000256" key="4">
    <source>
        <dbReference type="ARBA" id="ARBA00023242"/>
    </source>
</evidence>
<keyword evidence="3 5" id="KW-0238">DNA-binding</keyword>
<organism evidence="7 8">
    <name type="scientific">Hydra vulgaris</name>
    <name type="common">Hydra</name>
    <name type="synonym">Hydra attenuata</name>
    <dbReference type="NCBI Taxonomy" id="6087"/>
    <lineage>
        <taxon>Eukaryota</taxon>
        <taxon>Metazoa</taxon>
        <taxon>Cnidaria</taxon>
        <taxon>Hydrozoa</taxon>
        <taxon>Hydroidolina</taxon>
        <taxon>Anthoathecata</taxon>
        <taxon>Aplanulata</taxon>
        <taxon>Hydridae</taxon>
        <taxon>Hydra</taxon>
    </lineage>
</organism>
<keyword evidence="4 5" id="KW-0539">Nucleus</keyword>
<dbReference type="SMART" id="SM00301">
    <property type="entry name" value="DM"/>
    <property type="match status" value="1"/>
</dbReference>
<evidence type="ECO:0000259" key="6">
    <source>
        <dbReference type="PROSITE" id="PS50809"/>
    </source>
</evidence>
<evidence type="ECO:0000256" key="1">
    <source>
        <dbReference type="ARBA" id="ARBA00022723"/>
    </source>
</evidence>
<dbReference type="Proteomes" id="UP001652625">
    <property type="component" value="Chromosome 14"/>
</dbReference>
<protein>
    <submittedName>
        <fullName evidence="8">Uncharacterized protein LOC124806106</fullName>
    </submittedName>
</protein>
<dbReference type="PANTHER" id="PTHR12322:SF116">
    <property type="entry name" value="DOUBLESEX-MAB RELATED 99B"/>
    <property type="match status" value="1"/>
</dbReference>
<dbReference type="Pfam" id="PF00751">
    <property type="entry name" value="DM"/>
    <property type="match status" value="1"/>
</dbReference>
<dbReference type="InterPro" id="IPR036407">
    <property type="entry name" value="DM_DNA-bd_sf"/>
</dbReference>
<feature type="domain" description="DM" evidence="6">
    <location>
        <begin position="15"/>
        <end position="62"/>
    </location>
</feature>
<dbReference type="PROSITE" id="PS50809">
    <property type="entry name" value="DM_2"/>
    <property type="match status" value="1"/>
</dbReference>
<reference evidence="8" key="1">
    <citation type="submission" date="2025-08" db="UniProtKB">
        <authorList>
            <consortium name="RefSeq"/>
        </authorList>
    </citation>
    <scope>IDENTIFICATION</scope>
</reference>
<dbReference type="PANTHER" id="PTHR12322">
    <property type="entry name" value="DOUBLESEX AND MAB-3 RELATED TRANSCRIPTION FACTOR DMRT"/>
    <property type="match status" value="1"/>
</dbReference>
<sequence>MSSKNRKLYKRSPKCSRCRNHGIKNALKGHKQTCLFKECVCMKCLISADTQKNTADRIALYRQLVRAEKMRKTEFHSSKSDFKKESAESISNSNIDNSSTAKYKDVYIDLNDSKKFQFNVIKTEKMAFPFITSNINSQPHVYRDYNEHFYKGSFSQTSCNGNLANLFKEKSENYDSFQILQLSDKYNCPLKILKHGVCCSELYCPVRSYCALKRNFSIKDKFEDV</sequence>
<dbReference type="RefSeq" id="XP_065673840.1">
    <property type="nucleotide sequence ID" value="XM_065817768.1"/>
</dbReference>
<gene>
    <name evidence="8" type="primary">LOC124806106</name>
</gene>
<evidence type="ECO:0000256" key="5">
    <source>
        <dbReference type="PROSITE-ProRule" id="PRU00070"/>
    </source>
</evidence>
<feature type="DNA-binding region" description="DM" evidence="5">
    <location>
        <begin position="15"/>
        <end position="62"/>
    </location>
</feature>
<comment type="subcellular location">
    <subcellularLocation>
        <location evidence="5">Nucleus</location>
    </subcellularLocation>
</comment>
<evidence type="ECO:0000256" key="2">
    <source>
        <dbReference type="ARBA" id="ARBA00022833"/>
    </source>
</evidence>
<dbReference type="Gene3D" id="4.10.1040.10">
    <property type="entry name" value="DM DNA-binding domain"/>
    <property type="match status" value="1"/>
</dbReference>
<accession>A0ABM4DH89</accession>
<evidence type="ECO:0000313" key="7">
    <source>
        <dbReference type="Proteomes" id="UP001652625"/>
    </source>
</evidence>
<dbReference type="InterPro" id="IPR026607">
    <property type="entry name" value="DMRT"/>
</dbReference>
<evidence type="ECO:0000313" key="8">
    <source>
        <dbReference type="RefSeq" id="XP_065673840.1"/>
    </source>
</evidence>
<dbReference type="PROSITE" id="PS40000">
    <property type="entry name" value="DM_1"/>
    <property type="match status" value="1"/>
</dbReference>
<dbReference type="SUPFAM" id="SSF82927">
    <property type="entry name" value="Cysteine-rich DNA binding domain, (DM domain)"/>
    <property type="match status" value="1"/>
</dbReference>
<keyword evidence="1 5" id="KW-0479">Metal-binding</keyword>
<proteinExistence type="predicted"/>
<keyword evidence="7" id="KW-1185">Reference proteome</keyword>
<dbReference type="GeneID" id="124806106"/>
<evidence type="ECO:0000256" key="3">
    <source>
        <dbReference type="ARBA" id="ARBA00023125"/>
    </source>
</evidence>
<keyword evidence="2 5" id="KW-0862">Zinc</keyword>
<name>A0ABM4DH89_HYDVU</name>
<dbReference type="InterPro" id="IPR001275">
    <property type="entry name" value="DM_DNA-bd"/>
</dbReference>